<evidence type="ECO:0000256" key="6">
    <source>
        <dbReference type="ARBA" id="ARBA00022824"/>
    </source>
</evidence>
<keyword evidence="5 12" id="KW-0808">Transferase</keyword>
<dbReference type="FunFam" id="3.40.1180.10:FF:000002">
    <property type="entry name" value="Alkyl transferase"/>
    <property type="match status" value="1"/>
</dbReference>
<dbReference type="HAMAP" id="MF_01139">
    <property type="entry name" value="ISPT"/>
    <property type="match status" value="1"/>
</dbReference>
<dbReference type="Gene3D" id="3.40.1180.10">
    <property type="entry name" value="Decaprenyl diphosphate synthase-like"/>
    <property type="match status" value="1"/>
</dbReference>
<dbReference type="InterPro" id="IPR036424">
    <property type="entry name" value="UPP_synth-like_sf"/>
</dbReference>
<evidence type="ECO:0000313" key="14">
    <source>
        <dbReference type="Proteomes" id="UP000266673"/>
    </source>
</evidence>
<evidence type="ECO:0000256" key="5">
    <source>
        <dbReference type="ARBA" id="ARBA00022679"/>
    </source>
</evidence>
<comment type="catalytic activity">
    <reaction evidence="9">
        <text>n isopentenyl diphosphate + (2E,6E)-farnesyl diphosphate = a di-trans,poly-cis-polyprenyl diphosphate + n diphosphate</text>
        <dbReference type="Rhea" id="RHEA:53008"/>
        <dbReference type="Rhea" id="RHEA-COMP:19494"/>
        <dbReference type="ChEBI" id="CHEBI:33019"/>
        <dbReference type="ChEBI" id="CHEBI:128769"/>
        <dbReference type="ChEBI" id="CHEBI:136960"/>
        <dbReference type="ChEBI" id="CHEBI:175763"/>
        <dbReference type="EC" id="2.5.1.87"/>
    </reaction>
</comment>
<comment type="subunit">
    <text evidence="11">Forms an active dehydrodolichyl diphosphate synthase complex with NUS1.</text>
</comment>
<dbReference type="GO" id="GO:0016094">
    <property type="term" value="P:polyprenol biosynthetic process"/>
    <property type="evidence" value="ECO:0007669"/>
    <property type="project" value="TreeGrafter"/>
</dbReference>
<dbReference type="GO" id="GO:0005811">
    <property type="term" value="C:lipid droplet"/>
    <property type="evidence" value="ECO:0007669"/>
    <property type="project" value="TreeGrafter"/>
</dbReference>
<evidence type="ECO:0000313" key="13">
    <source>
        <dbReference type="EMBL" id="RIB05216.1"/>
    </source>
</evidence>
<evidence type="ECO:0000256" key="9">
    <source>
        <dbReference type="ARBA" id="ARBA00047353"/>
    </source>
</evidence>
<keyword evidence="14" id="KW-1185">Reference proteome</keyword>
<dbReference type="EMBL" id="QKWP01002025">
    <property type="protein sequence ID" value="RIB05216.1"/>
    <property type="molecule type" value="Genomic_DNA"/>
</dbReference>
<dbReference type="GO" id="GO:0045547">
    <property type="term" value="F:ditrans,polycis-polyprenyl diphosphate synthase [(2E,6E)-farnesyl diphosphate specific] activity"/>
    <property type="evidence" value="ECO:0007669"/>
    <property type="project" value="UniProtKB-EC"/>
</dbReference>
<evidence type="ECO:0000256" key="3">
    <source>
        <dbReference type="ARBA" id="ARBA00004922"/>
    </source>
</evidence>
<dbReference type="AlphaFoldDB" id="A0A397UDK0"/>
<keyword evidence="7" id="KW-0460">Magnesium</keyword>
<gene>
    <name evidence="13" type="ORF">C2G38_1987359</name>
</gene>
<dbReference type="NCBIfam" id="TIGR00055">
    <property type="entry name" value="uppS"/>
    <property type="match status" value="1"/>
</dbReference>
<comment type="similarity">
    <text evidence="4 12">Belongs to the UPP synthase family.</text>
</comment>
<name>A0A397UDK0_9GLOM</name>
<evidence type="ECO:0000256" key="4">
    <source>
        <dbReference type="ARBA" id="ARBA00005432"/>
    </source>
</evidence>
<evidence type="ECO:0000256" key="10">
    <source>
        <dbReference type="ARBA" id="ARBA00058504"/>
    </source>
</evidence>
<reference evidence="13 14" key="1">
    <citation type="submission" date="2018-06" db="EMBL/GenBank/DDBJ databases">
        <title>Comparative genomics reveals the genomic features of Rhizophagus irregularis, R. cerebriforme, R. diaphanum and Gigaspora rosea, and their symbiotic lifestyle signature.</title>
        <authorList>
            <person name="Morin E."/>
            <person name="San Clemente H."/>
            <person name="Chen E.C.H."/>
            <person name="De La Providencia I."/>
            <person name="Hainaut M."/>
            <person name="Kuo A."/>
            <person name="Kohler A."/>
            <person name="Murat C."/>
            <person name="Tang N."/>
            <person name="Roy S."/>
            <person name="Loubradou J."/>
            <person name="Henrissat B."/>
            <person name="Grigoriev I.V."/>
            <person name="Corradi N."/>
            <person name="Roux C."/>
            <person name="Martin F.M."/>
        </authorList>
    </citation>
    <scope>NUCLEOTIDE SEQUENCE [LARGE SCALE GENOMIC DNA]</scope>
    <source>
        <strain evidence="13 14">DAOM 194757</strain>
    </source>
</reference>
<evidence type="ECO:0000256" key="11">
    <source>
        <dbReference type="ARBA" id="ARBA00064670"/>
    </source>
</evidence>
<comment type="pathway">
    <text evidence="3">Protein modification; protein glycosylation.</text>
</comment>
<protein>
    <recommendedName>
        <fullName evidence="12">Alkyl transferase</fullName>
        <ecNumber evidence="12">2.5.1.-</ecNumber>
    </recommendedName>
</protein>
<evidence type="ECO:0000256" key="12">
    <source>
        <dbReference type="RuleBase" id="RU363018"/>
    </source>
</evidence>
<evidence type="ECO:0000256" key="1">
    <source>
        <dbReference type="ARBA" id="ARBA00001946"/>
    </source>
</evidence>
<dbReference type="PANTHER" id="PTHR10291">
    <property type="entry name" value="DEHYDRODOLICHYL DIPHOSPHATE SYNTHASE FAMILY MEMBER"/>
    <property type="match status" value="1"/>
</dbReference>
<organism evidence="13 14">
    <name type="scientific">Gigaspora rosea</name>
    <dbReference type="NCBI Taxonomy" id="44941"/>
    <lineage>
        <taxon>Eukaryota</taxon>
        <taxon>Fungi</taxon>
        <taxon>Fungi incertae sedis</taxon>
        <taxon>Mucoromycota</taxon>
        <taxon>Glomeromycotina</taxon>
        <taxon>Glomeromycetes</taxon>
        <taxon>Diversisporales</taxon>
        <taxon>Gigasporaceae</taxon>
        <taxon>Gigaspora</taxon>
    </lineage>
</organism>
<dbReference type="Proteomes" id="UP000266673">
    <property type="component" value="Unassembled WGS sequence"/>
</dbReference>
<evidence type="ECO:0000256" key="8">
    <source>
        <dbReference type="ARBA" id="ARBA00023136"/>
    </source>
</evidence>
<evidence type="ECO:0000256" key="2">
    <source>
        <dbReference type="ARBA" id="ARBA00004406"/>
    </source>
</evidence>
<dbReference type="InterPro" id="IPR001441">
    <property type="entry name" value="UPP_synth-like"/>
</dbReference>
<comment type="function">
    <text evidence="10">With NUS1, forms the dehydrodolichyl diphosphate synthase (DDS) complex, an essential component of the dolichol monophosphate (Dol-P) biosynthetic machinery. Adds multiple copies of isopentenyl pyrophosphate (IPP) to farnesyl pyrophosphate (FPP) to produce dehydrodolichyl diphosphate (Dedol-PP), a precursor of dolichol which is utilized as a sugar carrier in protein glycosylation in the endoplasmic reticulum (ER).</text>
</comment>
<accession>A0A397UDK0</accession>
<dbReference type="CDD" id="cd00475">
    <property type="entry name" value="Cis_IPPS"/>
    <property type="match status" value="1"/>
</dbReference>
<dbReference type="SUPFAM" id="SSF64005">
    <property type="entry name" value="Undecaprenyl diphosphate synthase"/>
    <property type="match status" value="1"/>
</dbReference>
<comment type="caution">
    <text evidence="13">The sequence shown here is derived from an EMBL/GenBank/DDBJ whole genome shotgun (WGS) entry which is preliminary data.</text>
</comment>
<dbReference type="GO" id="GO:0005789">
    <property type="term" value="C:endoplasmic reticulum membrane"/>
    <property type="evidence" value="ECO:0007669"/>
    <property type="project" value="UniProtKB-SubCell"/>
</dbReference>
<comment type="subcellular location">
    <subcellularLocation>
        <location evidence="2">Endoplasmic reticulum membrane</location>
        <topology evidence="2">Peripheral membrane protein</topology>
    </subcellularLocation>
</comment>
<dbReference type="Pfam" id="PF01255">
    <property type="entry name" value="Prenyltransf"/>
    <property type="match status" value="1"/>
</dbReference>
<dbReference type="EC" id="2.5.1.-" evidence="12"/>
<proteinExistence type="inferred from homology"/>
<keyword evidence="8" id="KW-0472">Membrane</keyword>
<dbReference type="PANTHER" id="PTHR10291:SF43">
    <property type="entry name" value="DEHYDRODOLICHYL DIPHOSPHATE SYNTHASE COMPLEX SUBUNIT DHDDS"/>
    <property type="match status" value="1"/>
</dbReference>
<dbReference type="STRING" id="44941.A0A397UDK0"/>
<evidence type="ECO:0000256" key="7">
    <source>
        <dbReference type="ARBA" id="ARBA00022842"/>
    </source>
</evidence>
<keyword evidence="6" id="KW-0256">Endoplasmic reticulum</keyword>
<dbReference type="GO" id="GO:1904423">
    <property type="term" value="C:dehydrodolichyl diphosphate synthase complex"/>
    <property type="evidence" value="ECO:0007669"/>
    <property type="project" value="TreeGrafter"/>
</dbReference>
<comment type="cofactor">
    <cofactor evidence="1">
        <name>Mg(2+)</name>
        <dbReference type="ChEBI" id="CHEBI:18420"/>
    </cofactor>
</comment>
<dbReference type="OrthoDB" id="4173905at2759"/>
<sequence length="246" mass="28578">MSHYVRSLLLKILKQGPIPQHIGFIMDGNRRFARRMNYKQVVEGHSMGSDKLQEALNICFYLGVKAVTIYAFSIENFKRPKEEVDMLMELVKTQFIEVYSSHLINKYDLCVRILGNISLLPIDVQEAAKKAVDTTKHNTGTILNVCVPYTSRDEITSSIKSVIKSVENGHMQIRDINEEAIEKCLYTYGSPPLNHLIRTSGEIRLSDFLLWQCHKNCYIHFVDCFWPEFSLWEMLKIILEYQFGYN</sequence>